<dbReference type="AlphaFoldDB" id="A0A5B7EFZ2"/>
<proteinExistence type="predicted"/>
<sequence length="81" mass="9431">MWVTAPSQAYFMSSRFGVPRRLEKHSHPHKPVQDHKCPSTQLADADVVAAPELALDINWRKILSYHSLHNQRKKREQSNKE</sequence>
<accession>A0A5B7EFZ2</accession>
<protein>
    <submittedName>
        <fullName evidence="1">Uncharacterized protein</fullName>
    </submittedName>
</protein>
<comment type="caution">
    <text evidence="1">The sequence shown here is derived from an EMBL/GenBank/DDBJ whole genome shotgun (WGS) entry which is preliminary data.</text>
</comment>
<name>A0A5B7EFZ2_PORTR</name>
<evidence type="ECO:0000313" key="1">
    <source>
        <dbReference type="EMBL" id="MPC31454.1"/>
    </source>
</evidence>
<dbReference type="Proteomes" id="UP000324222">
    <property type="component" value="Unassembled WGS sequence"/>
</dbReference>
<evidence type="ECO:0000313" key="2">
    <source>
        <dbReference type="Proteomes" id="UP000324222"/>
    </source>
</evidence>
<organism evidence="1 2">
    <name type="scientific">Portunus trituberculatus</name>
    <name type="common">Swimming crab</name>
    <name type="synonym">Neptunus trituberculatus</name>
    <dbReference type="NCBI Taxonomy" id="210409"/>
    <lineage>
        <taxon>Eukaryota</taxon>
        <taxon>Metazoa</taxon>
        <taxon>Ecdysozoa</taxon>
        <taxon>Arthropoda</taxon>
        <taxon>Crustacea</taxon>
        <taxon>Multicrustacea</taxon>
        <taxon>Malacostraca</taxon>
        <taxon>Eumalacostraca</taxon>
        <taxon>Eucarida</taxon>
        <taxon>Decapoda</taxon>
        <taxon>Pleocyemata</taxon>
        <taxon>Brachyura</taxon>
        <taxon>Eubrachyura</taxon>
        <taxon>Portunoidea</taxon>
        <taxon>Portunidae</taxon>
        <taxon>Portuninae</taxon>
        <taxon>Portunus</taxon>
    </lineage>
</organism>
<gene>
    <name evidence="1" type="ORF">E2C01_024743</name>
</gene>
<keyword evidence="2" id="KW-1185">Reference proteome</keyword>
<dbReference type="EMBL" id="VSRR010002437">
    <property type="protein sequence ID" value="MPC31454.1"/>
    <property type="molecule type" value="Genomic_DNA"/>
</dbReference>
<reference evidence="1 2" key="1">
    <citation type="submission" date="2019-05" db="EMBL/GenBank/DDBJ databases">
        <title>Another draft genome of Portunus trituberculatus and its Hox gene families provides insights of decapod evolution.</title>
        <authorList>
            <person name="Jeong J.-H."/>
            <person name="Song I."/>
            <person name="Kim S."/>
            <person name="Choi T."/>
            <person name="Kim D."/>
            <person name="Ryu S."/>
            <person name="Kim W."/>
        </authorList>
    </citation>
    <scope>NUCLEOTIDE SEQUENCE [LARGE SCALE GENOMIC DNA]</scope>
    <source>
        <tissue evidence="1">Muscle</tissue>
    </source>
</reference>